<dbReference type="Proteomes" id="UP001596106">
    <property type="component" value="Unassembled WGS sequence"/>
</dbReference>
<organism evidence="2 3">
    <name type="scientific">Larkinella bovis</name>
    <dbReference type="NCBI Taxonomy" id="683041"/>
    <lineage>
        <taxon>Bacteria</taxon>
        <taxon>Pseudomonadati</taxon>
        <taxon>Bacteroidota</taxon>
        <taxon>Cytophagia</taxon>
        <taxon>Cytophagales</taxon>
        <taxon>Spirosomataceae</taxon>
        <taxon>Larkinella</taxon>
    </lineage>
</organism>
<evidence type="ECO:0000313" key="3">
    <source>
        <dbReference type="Proteomes" id="UP001596106"/>
    </source>
</evidence>
<keyword evidence="1" id="KW-0812">Transmembrane</keyword>
<gene>
    <name evidence="2" type="ORF">ACFPMF_06035</name>
</gene>
<proteinExistence type="predicted"/>
<keyword evidence="1" id="KW-1133">Transmembrane helix</keyword>
<name>A0ABW0I929_9BACT</name>
<evidence type="ECO:0000313" key="2">
    <source>
        <dbReference type="EMBL" id="MFC5408856.1"/>
    </source>
</evidence>
<dbReference type="RefSeq" id="WP_379842140.1">
    <property type="nucleotide sequence ID" value="NZ_JBHSMA010000001.1"/>
</dbReference>
<evidence type="ECO:0000256" key="1">
    <source>
        <dbReference type="SAM" id="Phobius"/>
    </source>
</evidence>
<comment type="caution">
    <text evidence="2">The sequence shown here is derived from an EMBL/GenBank/DDBJ whole genome shotgun (WGS) entry which is preliminary data.</text>
</comment>
<accession>A0ABW0I929</accession>
<protein>
    <submittedName>
        <fullName evidence="2">Uncharacterized protein</fullName>
    </submittedName>
</protein>
<keyword evidence="3" id="KW-1185">Reference proteome</keyword>
<keyword evidence="1" id="KW-0472">Membrane</keyword>
<sequence length="77" mass="8569">MDKWTVGVVFGFIAVSGFSLLDYSFFGKKGHYFVNNSFSNSRNWRTGSMLKGSNARRFTGSPAKFEKDGESTDLNVA</sequence>
<reference evidence="3" key="1">
    <citation type="journal article" date="2019" name="Int. J. Syst. Evol. Microbiol.">
        <title>The Global Catalogue of Microorganisms (GCM) 10K type strain sequencing project: providing services to taxonomists for standard genome sequencing and annotation.</title>
        <authorList>
            <consortium name="The Broad Institute Genomics Platform"/>
            <consortium name="The Broad Institute Genome Sequencing Center for Infectious Disease"/>
            <person name="Wu L."/>
            <person name="Ma J."/>
        </authorList>
    </citation>
    <scope>NUCLEOTIDE SEQUENCE [LARGE SCALE GENOMIC DNA]</scope>
    <source>
        <strain evidence="3">CCUG 55250</strain>
    </source>
</reference>
<feature type="transmembrane region" description="Helical" evidence="1">
    <location>
        <begin position="6"/>
        <end position="26"/>
    </location>
</feature>
<dbReference type="EMBL" id="JBHSMA010000001">
    <property type="protein sequence ID" value="MFC5408856.1"/>
    <property type="molecule type" value="Genomic_DNA"/>
</dbReference>